<evidence type="ECO:0000313" key="2">
    <source>
        <dbReference type="Proteomes" id="UP001057375"/>
    </source>
</evidence>
<protein>
    <submittedName>
        <fullName evidence="1">Uncharacterized protein</fullName>
    </submittedName>
</protein>
<dbReference type="Proteomes" id="UP001057375">
    <property type="component" value="Unassembled WGS sequence"/>
</dbReference>
<accession>A0ABQ5KV98</accession>
<name>A0ABQ5KV98_9EUKA</name>
<dbReference type="SUPFAM" id="SSF52058">
    <property type="entry name" value="L domain-like"/>
    <property type="match status" value="1"/>
</dbReference>
<keyword evidence="2" id="KW-1185">Reference proteome</keyword>
<organism evidence="1 2">
    <name type="scientific">Aduncisulcus paluster</name>
    <dbReference type="NCBI Taxonomy" id="2918883"/>
    <lineage>
        <taxon>Eukaryota</taxon>
        <taxon>Metamonada</taxon>
        <taxon>Carpediemonas-like organisms</taxon>
        <taxon>Aduncisulcus</taxon>
    </lineage>
</organism>
<gene>
    <name evidence="1" type="ORF">ADUPG1_009352</name>
</gene>
<dbReference type="EMBL" id="BQXS01011209">
    <property type="protein sequence ID" value="GKT36375.1"/>
    <property type="molecule type" value="Genomic_DNA"/>
</dbReference>
<comment type="caution">
    <text evidence="1">The sequence shown here is derived from an EMBL/GenBank/DDBJ whole genome shotgun (WGS) entry which is preliminary data.</text>
</comment>
<reference evidence="1" key="1">
    <citation type="submission" date="2022-03" db="EMBL/GenBank/DDBJ databases">
        <title>Draft genome sequence of Aduncisulcus paluster, a free-living microaerophilic Fornicata.</title>
        <authorList>
            <person name="Yuyama I."/>
            <person name="Kume K."/>
            <person name="Tamura T."/>
            <person name="Inagaki Y."/>
            <person name="Hashimoto T."/>
        </authorList>
    </citation>
    <scope>NUCLEOTIDE SEQUENCE</scope>
    <source>
        <strain evidence="1">NY0171</strain>
    </source>
</reference>
<feature type="non-terminal residue" evidence="1">
    <location>
        <position position="1"/>
    </location>
</feature>
<sequence length="150" mass="16477">LPTSLETLTLNNIDIAPNTDFSRLTSLRALYLTVGDVSSGDYWATQLSSLSPLFDSDNNYDVTVQGMFPASLTTLSVAGRTSVTFPAFFTSLALSDTLTFACDCSVFESDSALVDDYYDVDSPINVDYESTHNYRDLTSIPFKGYILFIV</sequence>
<proteinExistence type="predicted"/>
<evidence type="ECO:0000313" key="1">
    <source>
        <dbReference type="EMBL" id="GKT36375.1"/>
    </source>
</evidence>